<proteinExistence type="predicted"/>
<reference evidence="2 3" key="1">
    <citation type="submission" date="2020-03" db="EMBL/GenBank/DDBJ databases">
        <title>Draft Genome Sequence of Cudoniella acicularis.</title>
        <authorList>
            <person name="Buettner E."/>
            <person name="Kellner H."/>
        </authorList>
    </citation>
    <scope>NUCLEOTIDE SEQUENCE [LARGE SCALE GENOMIC DNA]</scope>
    <source>
        <strain evidence="2 3">DSM 108380</strain>
    </source>
</reference>
<evidence type="ECO:0000256" key="1">
    <source>
        <dbReference type="SAM" id="MobiDB-lite"/>
    </source>
</evidence>
<dbReference type="EMBL" id="JAAMPI010000221">
    <property type="protein sequence ID" value="KAF4633932.1"/>
    <property type="molecule type" value="Genomic_DNA"/>
</dbReference>
<keyword evidence="3" id="KW-1185">Reference proteome</keyword>
<protein>
    <submittedName>
        <fullName evidence="2">Uncharacterized protein</fullName>
    </submittedName>
</protein>
<name>A0A8H4RPZ5_9HELO</name>
<sequence length="259" mass="29090">MAPETSLNRGLPIVYQVSQKFFYGANQSQPISLGCTATTKFPKDASTGQPESQGFPSRPPKIPKSSFQDALGHDANFTWQLPTHLRLSKIPQNTVEIFEALKMHWPIISRESALVCKARWILDACGQRAAPLARVAQNSSCNRAVSKRPQTTCLDKCHILRFVPPSGYLTTYRDDVGLKFEQDNSQMRASAHQTYQAIDRPWVGGRSDARQREQAATDLTPMEKWQKESTRNQPYHNIEAVAHKGKNDHSTGNWGEARL</sequence>
<evidence type="ECO:0000313" key="3">
    <source>
        <dbReference type="Proteomes" id="UP000566819"/>
    </source>
</evidence>
<comment type="caution">
    <text evidence="2">The sequence shown here is derived from an EMBL/GenBank/DDBJ whole genome shotgun (WGS) entry which is preliminary data.</text>
</comment>
<feature type="region of interest" description="Disordered" evidence="1">
    <location>
        <begin position="202"/>
        <end position="233"/>
    </location>
</feature>
<organism evidence="2 3">
    <name type="scientific">Cudoniella acicularis</name>
    <dbReference type="NCBI Taxonomy" id="354080"/>
    <lineage>
        <taxon>Eukaryota</taxon>
        <taxon>Fungi</taxon>
        <taxon>Dikarya</taxon>
        <taxon>Ascomycota</taxon>
        <taxon>Pezizomycotina</taxon>
        <taxon>Leotiomycetes</taxon>
        <taxon>Helotiales</taxon>
        <taxon>Tricladiaceae</taxon>
        <taxon>Cudoniella</taxon>
    </lineage>
</organism>
<accession>A0A8H4RPZ5</accession>
<dbReference type="AlphaFoldDB" id="A0A8H4RPZ5"/>
<feature type="compositionally biased region" description="Polar residues" evidence="1">
    <location>
        <begin position="46"/>
        <end position="55"/>
    </location>
</feature>
<feature type="region of interest" description="Disordered" evidence="1">
    <location>
        <begin position="42"/>
        <end position="67"/>
    </location>
</feature>
<gene>
    <name evidence="2" type="ORF">G7Y89_g4184</name>
</gene>
<dbReference type="Proteomes" id="UP000566819">
    <property type="component" value="Unassembled WGS sequence"/>
</dbReference>
<evidence type="ECO:0000313" key="2">
    <source>
        <dbReference type="EMBL" id="KAF4633932.1"/>
    </source>
</evidence>
<feature type="region of interest" description="Disordered" evidence="1">
    <location>
        <begin position="240"/>
        <end position="259"/>
    </location>
</feature>